<dbReference type="AlphaFoldDB" id="A0A3B1D8M5"/>
<dbReference type="GO" id="GO:0033786">
    <property type="term" value="F:heptose-1-phosphate adenylyltransferase activity"/>
    <property type="evidence" value="ECO:0007669"/>
    <property type="project" value="TreeGrafter"/>
</dbReference>
<name>A0A3B1D8M5_9ZZZZ</name>
<evidence type="ECO:0000313" key="4">
    <source>
        <dbReference type="EMBL" id="VAX33183.1"/>
    </source>
</evidence>
<protein>
    <submittedName>
        <fullName evidence="4">ADP-heptose synthase / D-glycero-beta-D-manno-heptose 7-phosphate kinase</fullName>
        <ecNumber evidence="4">2.7.-.-</ecNumber>
    </submittedName>
</protein>
<evidence type="ECO:0000256" key="1">
    <source>
        <dbReference type="ARBA" id="ARBA00022679"/>
    </source>
</evidence>
<dbReference type="InterPro" id="IPR011913">
    <property type="entry name" value="RfaE_dom_I"/>
</dbReference>
<keyword evidence="2 4" id="KW-0418">Kinase</keyword>
<dbReference type="EMBL" id="UOGH01000286">
    <property type="protein sequence ID" value="VAX33183.1"/>
    <property type="molecule type" value="Genomic_DNA"/>
</dbReference>
<dbReference type="InterPro" id="IPR011611">
    <property type="entry name" value="PfkB_dom"/>
</dbReference>
<dbReference type="PANTHER" id="PTHR46969:SF1">
    <property type="entry name" value="BIFUNCTIONAL PROTEIN HLDE"/>
    <property type="match status" value="1"/>
</dbReference>
<dbReference type="Pfam" id="PF00294">
    <property type="entry name" value="PfkB"/>
    <property type="match status" value="1"/>
</dbReference>
<dbReference type="PROSITE" id="PS00583">
    <property type="entry name" value="PFKB_KINASES_1"/>
    <property type="match status" value="1"/>
</dbReference>
<dbReference type="InterPro" id="IPR002173">
    <property type="entry name" value="Carboh/pur_kinase_PfkB_CS"/>
</dbReference>
<sequence>MRYNGIFKNFRKKKILVVGDIILDHYIWGLVERISPEAPVPVIDVKDENYTLGGAANVAANIVALGGKATVVGIRGDDVSGEVLHSLLSDRGIDTSGLFSGKRPTTIKTRVIAHSQQVVRFDREDRRRLDERLFNKIKDFLSSGRDKWDALIISDYKKGVICEKMMRFIAGEFKKKGTFVSVDPKVGHFNFYKGVSLVTPNTKEASEGTGIEIKDEKSLQKAGKSLLRELRCDSVLITRGEHGMTLFEKGSEINHIPTAAKGAFDVTGAGDTVIATITLAHVSGAALKDAAIISNHAAGIVVGQVGTATATPEQIMQSIKDAV</sequence>
<keyword evidence="1 4" id="KW-0808">Transferase</keyword>
<dbReference type="GO" id="GO:0033785">
    <property type="term" value="F:heptose 7-phosphate kinase activity"/>
    <property type="evidence" value="ECO:0007669"/>
    <property type="project" value="TreeGrafter"/>
</dbReference>
<dbReference type="FunFam" id="3.40.1190.20:FF:000002">
    <property type="entry name" value="Bifunctional protein HldE"/>
    <property type="match status" value="1"/>
</dbReference>
<dbReference type="InterPro" id="IPR029056">
    <property type="entry name" value="Ribokinase-like"/>
</dbReference>
<dbReference type="GO" id="GO:0016773">
    <property type="term" value="F:phosphotransferase activity, alcohol group as acceptor"/>
    <property type="evidence" value="ECO:0007669"/>
    <property type="project" value="InterPro"/>
</dbReference>
<organism evidence="4">
    <name type="scientific">hydrothermal vent metagenome</name>
    <dbReference type="NCBI Taxonomy" id="652676"/>
    <lineage>
        <taxon>unclassified sequences</taxon>
        <taxon>metagenomes</taxon>
        <taxon>ecological metagenomes</taxon>
    </lineage>
</organism>
<reference evidence="4" key="1">
    <citation type="submission" date="2018-06" db="EMBL/GenBank/DDBJ databases">
        <authorList>
            <person name="Zhirakovskaya E."/>
        </authorList>
    </citation>
    <scope>NUCLEOTIDE SEQUENCE</scope>
</reference>
<dbReference type="CDD" id="cd01172">
    <property type="entry name" value="RfaE_like"/>
    <property type="match status" value="1"/>
</dbReference>
<dbReference type="GO" id="GO:0005829">
    <property type="term" value="C:cytosol"/>
    <property type="evidence" value="ECO:0007669"/>
    <property type="project" value="TreeGrafter"/>
</dbReference>
<dbReference type="Gene3D" id="3.40.1190.20">
    <property type="match status" value="1"/>
</dbReference>
<dbReference type="NCBIfam" id="TIGR02198">
    <property type="entry name" value="rfaE_dom_I"/>
    <property type="match status" value="1"/>
</dbReference>
<proteinExistence type="predicted"/>
<feature type="domain" description="Carbohydrate kinase PfkB" evidence="3">
    <location>
        <begin position="13"/>
        <end position="313"/>
    </location>
</feature>
<dbReference type="SUPFAM" id="SSF53613">
    <property type="entry name" value="Ribokinase-like"/>
    <property type="match status" value="1"/>
</dbReference>
<evidence type="ECO:0000256" key="2">
    <source>
        <dbReference type="ARBA" id="ARBA00022777"/>
    </source>
</evidence>
<dbReference type="PANTHER" id="PTHR46969">
    <property type="entry name" value="BIFUNCTIONAL PROTEIN HLDE"/>
    <property type="match status" value="1"/>
</dbReference>
<evidence type="ECO:0000259" key="3">
    <source>
        <dbReference type="Pfam" id="PF00294"/>
    </source>
</evidence>
<dbReference type="EC" id="2.7.-.-" evidence="4"/>
<gene>
    <name evidence="4" type="ORF">MNBD_NITROSPIRAE02-1109</name>
</gene>
<accession>A0A3B1D8M5</accession>